<dbReference type="Gene3D" id="3.30.420.40">
    <property type="match status" value="2"/>
</dbReference>
<dbReference type="InterPro" id="IPR011991">
    <property type="entry name" value="ArsR-like_HTH"/>
</dbReference>
<dbReference type="AlphaFoldDB" id="A9WTI5"/>
<accession>A9WTI5</accession>
<dbReference type="Proteomes" id="UP000002007">
    <property type="component" value="Chromosome"/>
</dbReference>
<dbReference type="KEGG" id="rsa:RSal33209_2781"/>
<dbReference type="STRING" id="288705.RSal33209_2781"/>
<dbReference type="Pfam" id="PF13412">
    <property type="entry name" value="HTH_24"/>
    <property type="match status" value="1"/>
</dbReference>
<comment type="similarity">
    <text evidence="1">Belongs to the ROK (NagC/XylR) family.</text>
</comment>
<dbReference type="eggNOG" id="COG1940">
    <property type="taxonomic scope" value="Bacteria"/>
</dbReference>
<evidence type="ECO:0000313" key="2">
    <source>
        <dbReference type="EMBL" id="ABY24506.1"/>
    </source>
</evidence>
<dbReference type="SUPFAM" id="SSF46785">
    <property type="entry name" value="Winged helix' DNA-binding domain"/>
    <property type="match status" value="1"/>
</dbReference>
<keyword evidence="3" id="KW-1185">Reference proteome</keyword>
<dbReference type="InterPro" id="IPR000600">
    <property type="entry name" value="ROK"/>
</dbReference>
<gene>
    <name evidence="2" type="ordered locus">RSal33209_2781</name>
</gene>
<organism evidence="2 3">
    <name type="scientific">Renibacterium salmoninarum (strain ATCC 33209 / DSM 20767 / JCM 11484 / NBRC 15589 / NCIMB 2235)</name>
    <dbReference type="NCBI Taxonomy" id="288705"/>
    <lineage>
        <taxon>Bacteria</taxon>
        <taxon>Bacillati</taxon>
        <taxon>Actinomycetota</taxon>
        <taxon>Actinomycetes</taxon>
        <taxon>Micrococcales</taxon>
        <taxon>Micrococcaceae</taxon>
        <taxon>Renibacterium</taxon>
    </lineage>
</organism>
<dbReference type="InterPro" id="IPR036388">
    <property type="entry name" value="WH-like_DNA-bd_sf"/>
</dbReference>
<reference evidence="3" key="1">
    <citation type="journal article" date="2008" name="J. Bacteriol.">
        <title>Genome sequence of the fish pathogen Renibacterium salmoninarum suggests reductive evolution away from an environmental Arthrobacter ancestor.</title>
        <authorList>
            <person name="Wiens G.D."/>
            <person name="Rockey D.D."/>
            <person name="Wu Z."/>
            <person name="Chang J."/>
            <person name="Levy R."/>
            <person name="Crane S."/>
            <person name="Chen D.S."/>
            <person name="Capri G.R."/>
            <person name="Burnett J.R."/>
            <person name="Sudheesh P.S."/>
            <person name="Schipma M.J."/>
            <person name="Burd H."/>
            <person name="Bhattacharyya A."/>
            <person name="Rhodes L.D."/>
            <person name="Kaul R."/>
            <person name="Strom M.S."/>
        </authorList>
    </citation>
    <scope>NUCLEOTIDE SEQUENCE [LARGE SCALE GENOMIC DNA]</scope>
    <source>
        <strain evidence="3">ATCC 33209 / DSM 20767 / JCM 11484 / NBRC 15589 / NCIMB 2235</strain>
    </source>
</reference>
<protein>
    <submittedName>
        <fullName evidence="2">Transcriptional regulator, ROK family</fullName>
    </submittedName>
</protein>
<dbReference type="RefSeq" id="WP_012246161.1">
    <property type="nucleotide sequence ID" value="NC_010168.1"/>
</dbReference>
<dbReference type="Pfam" id="PF00480">
    <property type="entry name" value="ROK"/>
    <property type="match status" value="1"/>
</dbReference>
<dbReference type="HOGENOM" id="CLU_036604_13_3_11"/>
<dbReference type="EMBL" id="CP000910">
    <property type="protein sequence ID" value="ABY24506.1"/>
    <property type="molecule type" value="Genomic_DNA"/>
</dbReference>
<sequence length="403" mass="42114">MLTLWGTVRRTPNTHVNPDLKMVALSEFSSAILSLIASNPASSRADLARKLNLAPSTITQRINELIEAGLIAESGAGGHTGGRRPTLLSLVADAGCILAADLGAAHAWVGRLNMSCALLDSSLISIDISAGPEAVLPIISEAMRSLIEDDTPPLRGVGLALPGPVDFTRGMVDSPSRMRGWHQYPVRDWLSREFDTAASVDNDANMMALGEYSLRQRQNPDTKNRTDTLFLKAGAAIGCGLILQGQLYRGASGTSGDIAHVQVSAAGELPCACGHRGCLETVASGTAIVSQLIEAGVEVKDLADVIRFALNGDTQTTTRLRAAGRLLGQTLSTVVNFINPSLVVLGGGLSQVEPYVAAIRSQLYAGCHPLAAKNLLIEPSQAGSQAGLLGAGQQCLRAVLAQG</sequence>
<dbReference type="Gene3D" id="1.10.10.10">
    <property type="entry name" value="Winged helix-like DNA-binding domain superfamily/Winged helix DNA-binding domain"/>
    <property type="match status" value="1"/>
</dbReference>
<dbReference type="InterPro" id="IPR036390">
    <property type="entry name" value="WH_DNA-bd_sf"/>
</dbReference>
<name>A9WTI5_RENSM</name>
<evidence type="ECO:0000313" key="3">
    <source>
        <dbReference type="Proteomes" id="UP000002007"/>
    </source>
</evidence>
<dbReference type="SUPFAM" id="SSF53067">
    <property type="entry name" value="Actin-like ATPase domain"/>
    <property type="match status" value="1"/>
</dbReference>
<evidence type="ECO:0000256" key="1">
    <source>
        <dbReference type="ARBA" id="ARBA00006479"/>
    </source>
</evidence>
<proteinExistence type="inferred from homology"/>
<dbReference type="PANTHER" id="PTHR18964:SF173">
    <property type="entry name" value="GLUCOKINASE"/>
    <property type="match status" value="1"/>
</dbReference>
<dbReference type="InterPro" id="IPR043129">
    <property type="entry name" value="ATPase_NBD"/>
</dbReference>
<dbReference type="CDD" id="cd00090">
    <property type="entry name" value="HTH_ARSR"/>
    <property type="match status" value="1"/>
</dbReference>
<dbReference type="PANTHER" id="PTHR18964">
    <property type="entry name" value="ROK (REPRESSOR, ORF, KINASE) FAMILY"/>
    <property type="match status" value="1"/>
</dbReference>